<sequence length="347" mass="38029">MAKKIRTMSDFATASGLSRPTVAKYFSDPRSVRDNTRRQIEEALEQYDYRPNRFAQNLNRRKPKTIGIVVPHLVDPFFAEIVRRIELRCIEEGYWAIVLSSHGEEAIETAAFETLLSLNLAGAIVAPLGYKTDVDLIRNLNDRIELVLLDSRIDVDAPFVGTDNEQSIALMVDYLCRTGEVPCYMDMPEVTTNAVERREAYARAMAQAGQEARIITTTAANWSFEEIGFTEASRQIASGGFPTRTVMCANDRIAFGVMAAACQNGLKIGRGPEADLRVAGHDDHPLSHYSCPALTTVAQDFAAIASTSLNLLLEATTENEDGSASAKAVTPGSSTLFPARLVMRSSA</sequence>
<keyword evidence="2 5" id="KW-0238">DNA-binding</keyword>
<organism evidence="5 6">
    <name type="scientific">Consotaella salsifontis</name>
    <dbReference type="NCBI Taxonomy" id="1365950"/>
    <lineage>
        <taxon>Bacteria</taxon>
        <taxon>Pseudomonadati</taxon>
        <taxon>Pseudomonadota</taxon>
        <taxon>Alphaproteobacteria</taxon>
        <taxon>Hyphomicrobiales</taxon>
        <taxon>Aurantimonadaceae</taxon>
        <taxon>Consotaella</taxon>
    </lineage>
</organism>
<dbReference type="Pfam" id="PF00356">
    <property type="entry name" value="LacI"/>
    <property type="match status" value="1"/>
</dbReference>
<evidence type="ECO:0000256" key="2">
    <source>
        <dbReference type="ARBA" id="ARBA00023125"/>
    </source>
</evidence>
<keyword evidence="3" id="KW-0804">Transcription</keyword>
<dbReference type="STRING" id="1365950.SAMN05428963_101216"/>
<dbReference type="InterPro" id="IPR010982">
    <property type="entry name" value="Lambda_DNA-bd_dom_sf"/>
</dbReference>
<feature type="domain" description="HTH lacI-type" evidence="4">
    <location>
        <begin position="6"/>
        <end position="60"/>
    </location>
</feature>
<dbReference type="GO" id="GO:0003700">
    <property type="term" value="F:DNA-binding transcription factor activity"/>
    <property type="evidence" value="ECO:0007669"/>
    <property type="project" value="TreeGrafter"/>
</dbReference>
<dbReference type="PANTHER" id="PTHR30146">
    <property type="entry name" value="LACI-RELATED TRANSCRIPTIONAL REPRESSOR"/>
    <property type="match status" value="1"/>
</dbReference>
<dbReference type="CDD" id="cd01392">
    <property type="entry name" value="HTH_LacI"/>
    <property type="match status" value="1"/>
</dbReference>
<keyword evidence="6" id="KW-1185">Reference proteome</keyword>
<keyword evidence="1" id="KW-0805">Transcription regulation</keyword>
<evidence type="ECO:0000259" key="4">
    <source>
        <dbReference type="PROSITE" id="PS50932"/>
    </source>
</evidence>
<proteinExistence type="predicted"/>
<dbReference type="PROSITE" id="PS50932">
    <property type="entry name" value="HTH_LACI_2"/>
    <property type="match status" value="1"/>
</dbReference>
<dbReference type="CDD" id="cd06267">
    <property type="entry name" value="PBP1_LacI_sugar_binding-like"/>
    <property type="match status" value="1"/>
</dbReference>
<dbReference type="OrthoDB" id="9805705at2"/>
<evidence type="ECO:0000256" key="3">
    <source>
        <dbReference type="ARBA" id="ARBA00023163"/>
    </source>
</evidence>
<dbReference type="PANTHER" id="PTHR30146:SF109">
    <property type="entry name" value="HTH-TYPE TRANSCRIPTIONAL REGULATOR GALS"/>
    <property type="match status" value="1"/>
</dbReference>
<dbReference type="Proteomes" id="UP000190135">
    <property type="component" value="Unassembled WGS sequence"/>
</dbReference>
<dbReference type="SUPFAM" id="SSF47413">
    <property type="entry name" value="lambda repressor-like DNA-binding domains"/>
    <property type="match status" value="1"/>
</dbReference>
<dbReference type="Gene3D" id="3.40.50.2300">
    <property type="match status" value="2"/>
</dbReference>
<dbReference type="Pfam" id="PF13377">
    <property type="entry name" value="Peripla_BP_3"/>
    <property type="match status" value="1"/>
</dbReference>
<evidence type="ECO:0000256" key="1">
    <source>
        <dbReference type="ARBA" id="ARBA00023015"/>
    </source>
</evidence>
<dbReference type="SUPFAM" id="SSF53822">
    <property type="entry name" value="Periplasmic binding protein-like I"/>
    <property type="match status" value="1"/>
</dbReference>
<protein>
    <submittedName>
        <fullName evidence="5">DNA-binding transcriptional regulator, LacI/PurR family</fullName>
    </submittedName>
</protein>
<dbReference type="EMBL" id="FUXL01000001">
    <property type="protein sequence ID" value="SJZ54040.1"/>
    <property type="molecule type" value="Genomic_DNA"/>
</dbReference>
<dbReference type="GO" id="GO:0000976">
    <property type="term" value="F:transcription cis-regulatory region binding"/>
    <property type="evidence" value="ECO:0007669"/>
    <property type="project" value="TreeGrafter"/>
</dbReference>
<accession>A0A1T4LH79</accession>
<dbReference type="InterPro" id="IPR028082">
    <property type="entry name" value="Peripla_BP_I"/>
</dbReference>
<gene>
    <name evidence="5" type="ORF">SAMN05428963_101216</name>
</gene>
<dbReference type="InterPro" id="IPR000843">
    <property type="entry name" value="HTH_LacI"/>
</dbReference>
<evidence type="ECO:0000313" key="6">
    <source>
        <dbReference type="Proteomes" id="UP000190135"/>
    </source>
</evidence>
<dbReference type="SMART" id="SM00354">
    <property type="entry name" value="HTH_LACI"/>
    <property type="match status" value="1"/>
</dbReference>
<dbReference type="AlphaFoldDB" id="A0A1T4LH79"/>
<reference evidence="5 6" key="1">
    <citation type="submission" date="2017-02" db="EMBL/GenBank/DDBJ databases">
        <authorList>
            <person name="Peterson S.W."/>
        </authorList>
    </citation>
    <scope>NUCLEOTIDE SEQUENCE [LARGE SCALE GENOMIC DNA]</scope>
    <source>
        <strain evidence="5 6">USBA 369</strain>
    </source>
</reference>
<dbReference type="Gene3D" id="1.10.260.40">
    <property type="entry name" value="lambda repressor-like DNA-binding domains"/>
    <property type="match status" value="1"/>
</dbReference>
<name>A0A1T4LH79_9HYPH</name>
<dbReference type="RefSeq" id="WP_078706519.1">
    <property type="nucleotide sequence ID" value="NZ_FUXL01000001.1"/>
</dbReference>
<evidence type="ECO:0000313" key="5">
    <source>
        <dbReference type="EMBL" id="SJZ54040.1"/>
    </source>
</evidence>
<dbReference type="InterPro" id="IPR046335">
    <property type="entry name" value="LacI/GalR-like_sensor"/>
</dbReference>